<dbReference type="GO" id="GO:0003677">
    <property type="term" value="F:DNA binding"/>
    <property type="evidence" value="ECO:0007669"/>
    <property type="project" value="UniProtKB-KW"/>
</dbReference>
<evidence type="ECO:0000256" key="1">
    <source>
        <dbReference type="ARBA" id="ARBA00023125"/>
    </source>
</evidence>
<keyword evidence="1" id="KW-0238">DNA-binding</keyword>
<dbReference type="InterPro" id="IPR001387">
    <property type="entry name" value="Cro/C1-type_HTH"/>
</dbReference>
<dbReference type="SUPFAM" id="SSF51182">
    <property type="entry name" value="RmlC-like cupins"/>
    <property type="match status" value="1"/>
</dbReference>
<dbReference type="InterPro" id="IPR010982">
    <property type="entry name" value="Lambda_DNA-bd_dom_sf"/>
</dbReference>
<dbReference type="SMART" id="SM00530">
    <property type="entry name" value="HTH_XRE"/>
    <property type="match status" value="1"/>
</dbReference>
<dbReference type="RefSeq" id="WP_072699865.1">
    <property type="nucleotide sequence ID" value="NZ_JAFBBL010000001.1"/>
</dbReference>
<dbReference type="Pfam" id="PF01381">
    <property type="entry name" value="HTH_3"/>
    <property type="match status" value="1"/>
</dbReference>
<dbReference type="InterPro" id="IPR011051">
    <property type="entry name" value="RmlC_Cupin_sf"/>
</dbReference>
<keyword evidence="4" id="KW-1185">Reference proteome</keyword>
<dbReference type="PANTHER" id="PTHR46797">
    <property type="entry name" value="HTH-TYPE TRANSCRIPTIONAL REGULATOR"/>
    <property type="match status" value="1"/>
</dbReference>
<dbReference type="KEGG" id="rcr:NCTC10994_01505"/>
<organism evidence="3 4">
    <name type="scientific">Rhodococcus coprophilus</name>
    <dbReference type="NCBI Taxonomy" id="38310"/>
    <lineage>
        <taxon>Bacteria</taxon>
        <taxon>Bacillati</taxon>
        <taxon>Actinomycetota</taxon>
        <taxon>Actinomycetes</taxon>
        <taxon>Mycobacteriales</taxon>
        <taxon>Nocardiaceae</taxon>
        <taxon>Rhodococcus</taxon>
    </lineage>
</organism>
<dbReference type="AlphaFoldDB" id="A0A2X4UBW0"/>
<accession>A0A2X4UBW0</accession>
<dbReference type="PROSITE" id="PS50943">
    <property type="entry name" value="HTH_CROC1"/>
    <property type="match status" value="1"/>
</dbReference>
<dbReference type="STRING" id="1219011.GCA_001895045_01892"/>
<feature type="domain" description="HTH cro/C1-type" evidence="2">
    <location>
        <begin position="16"/>
        <end position="70"/>
    </location>
</feature>
<evidence type="ECO:0000313" key="3">
    <source>
        <dbReference type="EMBL" id="SQI30350.1"/>
    </source>
</evidence>
<name>A0A2X4UBW0_9NOCA</name>
<dbReference type="PANTHER" id="PTHR46797:SF1">
    <property type="entry name" value="METHYLPHOSPHONATE SYNTHASE"/>
    <property type="match status" value="1"/>
</dbReference>
<dbReference type="Proteomes" id="UP000249091">
    <property type="component" value="Chromosome 1"/>
</dbReference>
<dbReference type="Gene3D" id="1.10.260.40">
    <property type="entry name" value="lambda repressor-like DNA-binding domains"/>
    <property type="match status" value="1"/>
</dbReference>
<dbReference type="CDD" id="cd00093">
    <property type="entry name" value="HTH_XRE"/>
    <property type="match status" value="1"/>
</dbReference>
<dbReference type="Gene3D" id="2.60.120.10">
    <property type="entry name" value="Jelly Rolls"/>
    <property type="match status" value="1"/>
</dbReference>
<dbReference type="GO" id="GO:0005829">
    <property type="term" value="C:cytosol"/>
    <property type="evidence" value="ECO:0007669"/>
    <property type="project" value="TreeGrafter"/>
</dbReference>
<protein>
    <submittedName>
        <fullName evidence="3">Transcriptional regulator</fullName>
    </submittedName>
</protein>
<dbReference type="CDD" id="cd02208">
    <property type="entry name" value="cupin_RmlC-like"/>
    <property type="match status" value="1"/>
</dbReference>
<proteinExistence type="predicted"/>
<evidence type="ECO:0000313" key="4">
    <source>
        <dbReference type="Proteomes" id="UP000249091"/>
    </source>
</evidence>
<gene>
    <name evidence="3" type="primary">sinR_1</name>
    <name evidence="3" type="ORF">NCTC10994_01505</name>
</gene>
<dbReference type="InterPro" id="IPR014710">
    <property type="entry name" value="RmlC-like_jellyroll"/>
</dbReference>
<evidence type="ECO:0000259" key="2">
    <source>
        <dbReference type="PROSITE" id="PS50943"/>
    </source>
</evidence>
<dbReference type="InterPro" id="IPR050807">
    <property type="entry name" value="TransReg_Diox_bact_type"/>
</dbReference>
<reference evidence="3 4" key="1">
    <citation type="submission" date="2018-06" db="EMBL/GenBank/DDBJ databases">
        <authorList>
            <consortium name="Pathogen Informatics"/>
            <person name="Doyle S."/>
        </authorList>
    </citation>
    <scope>NUCLEOTIDE SEQUENCE [LARGE SCALE GENOMIC DNA]</scope>
    <source>
        <strain evidence="3 4">NCTC10994</strain>
    </source>
</reference>
<sequence>MTPEEHDRVARVGRAVRVARRQAGLSARTLAARAGISQAFLSQVERGLNVPSLASLYKIADALDCSPSYFLDAPSDGEVLVVRADRRSARSVTSAPSTPNVWVAQGNGAIAEVYQYVIRPGDDVEGWFRRADDLVLVVVSGCLEVQVRGRAPVLLDVGDCLFAVAGTEMRWEHRGVEDVRVVLCVAMPGARPVTRSSPA</sequence>
<dbReference type="EMBL" id="LS483468">
    <property type="protein sequence ID" value="SQI30350.1"/>
    <property type="molecule type" value="Genomic_DNA"/>
</dbReference>
<dbReference type="SUPFAM" id="SSF47413">
    <property type="entry name" value="lambda repressor-like DNA-binding domains"/>
    <property type="match status" value="1"/>
</dbReference>
<dbReference type="GO" id="GO:0003700">
    <property type="term" value="F:DNA-binding transcription factor activity"/>
    <property type="evidence" value="ECO:0007669"/>
    <property type="project" value="TreeGrafter"/>
</dbReference>